<proteinExistence type="predicted"/>
<name>A0AAD7G0U6_9AGAR</name>
<dbReference type="AlphaFoldDB" id="A0AAD7G0U6"/>
<sequence>MSIKMLISLIWFLDNFHTALIWVGLWIYLIQDYGRGDLIDLIPWCISMTIYDFNNCDCNIPCSMFLYPSNLSFEQKELAHVHSRARSYSSSTWSVSHRGEGIFSAPRKYFIYATFPQYFRNISASSEN</sequence>
<gene>
    <name evidence="2" type="ORF">FB45DRAFT_886599</name>
</gene>
<reference evidence="2" key="1">
    <citation type="submission" date="2023-03" db="EMBL/GenBank/DDBJ databases">
        <title>Massive genome expansion in bonnet fungi (Mycena s.s.) driven by repeated elements and novel gene families across ecological guilds.</title>
        <authorList>
            <consortium name="Lawrence Berkeley National Laboratory"/>
            <person name="Harder C.B."/>
            <person name="Miyauchi S."/>
            <person name="Viragh M."/>
            <person name="Kuo A."/>
            <person name="Thoen E."/>
            <person name="Andreopoulos B."/>
            <person name="Lu D."/>
            <person name="Skrede I."/>
            <person name="Drula E."/>
            <person name="Henrissat B."/>
            <person name="Morin E."/>
            <person name="Kohler A."/>
            <person name="Barry K."/>
            <person name="LaButti K."/>
            <person name="Morin E."/>
            <person name="Salamov A."/>
            <person name="Lipzen A."/>
            <person name="Mereny Z."/>
            <person name="Hegedus B."/>
            <person name="Baldrian P."/>
            <person name="Stursova M."/>
            <person name="Weitz H."/>
            <person name="Taylor A."/>
            <person name="Grigoriev I.V."/>
            <person name="Nagy L.G."/>
            <person name="Martin F."/>
            <person name="Kauserud H."/>
        </authorList>
    </citation>
    <scope>NUCLEOTIDE SEQUENCE</scope>
    <source>
        <strain evidence="2">9284</strain>
    </source>
</reference>
<keyword evidence="1" id="KW-0812">Transmembrane</keyword>
<dbReference type="EMBL" id="JARKIF010000001">
    <property type="protein sequence ID" value="KAJ7650010.1"/>
    <property type="molecule type" value="Genomic_DNA"/>
</dbReference>
<accession>A0AAD7G0U6</accession>
<comment type="caution">
    <text evidence="2">The sequence shown here is derived from an EMBL/GenBank/DDBJ whole genome shotgun (WGS) entry which is preliminary data.</text>
</comment>
<feature type="non-terminal residue" evidence="2">
    <location>
        <position position="1"/>
    </location>
</feature>
<keyword evidence="1" id="KW-0472">Membrane</keyword>
<feature type="transmembrane region" description="Helical" evidence="1">
    <location>
        <begin position="6"/>
        <end position="29"/>
    </location>
</feature>
<organism evidence="2 3">
    <name type="scientific">Roridomyces roridus</name>
    <dbReference type="NCBI Taxonomy" id="1738132"/>
    <lineage>
        <taxon>Eukaryota</taxon>
        <taxon>Fungi</taxon>
        <taxon>Dikarya</taxon>
        <taxon>Basidiomycota</taxon>
        <taxon>Agaricomycotina</taxon>
        <taxon>Agaricomycetes</taxon>
        <taxon>Agaricomycetidae</taxon>
        <taxon>Agaricales</taxon>
        <taxon>Marasmiineae</taxon>
        <taxon>Mycenaceae</taxon>
        <taxon>Roridomyces</taxon>
    </lineage>
</organism>
<dbReference type="Proteomes" id="UP001221142">
    <property type="component" value="Unassembled WGS sequence"/>
</dbReference>
<keyword evidence="1" id="KW-1133">Transmembrane helix</keyword>
<evidence type="ECO:0000256" key="1">
    <source>
        <dbReference type="SAM" id="Phobius"/>
    </source>
</evidence>
<evidence type="ECO:0000313" key="2">
    <source>
        <dbReference type="EMBL" id="KAJ7650010.1"/>
    </source>
</evidence>
<protein>
    <submittedName>
        <fullName evidence="2">Uncharacterized protein</fullName>
    </submittedName>
</protein>
<keyword evidence="3" id="KW-1185">Reference proteome</keyword>
<evidence type="ECO:0000313" key="3">
    <source>
        <dbReference type="Proteomes" id="UP001221142"/>
    </source>
</evidence>